<feature type="coiled-coil region" evidence="1">
    <location>
        <begin position="49"/>
        <end position="76"/>
    </location>
</feature>
<keyword evidence="1" id="KW-0175">Coiled coil</keyword>
<accession>A0A5M4B063</accession>
<dbReference type="EMBL" id="BLAX01000001">
    <property type="protein sequence ID" value="GET33535.1"/>
    <property type="molecule type" value="Genomic_DNA"/>
</dbReference>
<dbReference type="Proteomes" id="UP000391834">
    <property type="component" value="Unassembled WGS sequence"/>
</dbReference>
<gene>
    <name evidence="2" type="ORF">PbJCM13498_23980</name>
</gene>
<evidence type="ECO:0000256" key="1">
    <source>
        <dbReference type="SAM" id="Coils"/>
    </source>
</evidence>
<comment type="caution">
    <text evidence="2">The sequence shown here is derived from an EMBL/GenBank/DDBJ whole genome shotgun (WGS) entry which is preliminary data.</text>
</comment>
<sequence length="159" mass="18818">METLWNCFAVYIGAEIAYLRLLGNPIINLKFLLMSHAGTISIPDIDFDYKIWKNRIAFLRNRIRLYQARIKELKAASPEWKHEQNLLELELAFHSLRNDLIDVQTEIRVQEEQIPSHAPDYPITETHQDFDSHETINLMMKDASMKMDELERAFLPYRL</sequence>
<reference evidence="2 3" key="1">
    <citation type="submission" date="2019-10" db="EMBL/GenBank/DDBJ databases">
        <title>Prolixibacter strains distinguished by the presence of nitrate reductase genes were adept at nitrate-dependent anaerobic corrosion of metallic iron and carbon steel.</title>
        <authorList>
            <person name="Iino T."/>
            <person name="Shono N."/>
            <person name="Ito K."/>
            <person name="Nakamura R."/>
            <person name="Sueoka K."/>
            <person name="Harayama S."/>
            <person name="Ohkuma M."/>
        </authorList>
    </citation>
    <scope>NUCLEOTIDE SEQUENCE [LARGE SCALE GENOMIC DNA]</scope>
    <source>
        <strain evidence="2 3">JCM 13498</strain>
    </source>
</reference>
<dbReference type="AlphaFoldDB" id="A0A5M4B063"/>
<keyword evidence="3" id="KW-1185">Reference proteome</keyword>
<evidence type="ECO:0000313" key="3">
    <source>
        <dbReference type="Proteomes" id="UP000391834"/>
    </source>
</evidence>
<organism evidence="2 3">
    <name type="scientific">Prolixibacter bellariivorans</name>
    <dbReference type="NCBI Taxonomy" id="314319"/>
    <lineage>
        <taxon>Bacteria</taxon>
        <taxon>Pseudomonadati</taxon>
        <taxon>Bacteroidota</taxon>
        <taxon>Bacteroidia</taxon>
        <taxon>Marinilabiliales</taxon>
        <taxon>Prolixibacteraceae</taxon>
        <taxon>Prolixibacter</taxon>
    </lineage>
</organism>
<evidence type="ECO:0000313" key="2">
    <source>
        <dbReference type="EMBL" id="GET33535.1"/>
    </source>
</evidence>
<protein>
    <submittedName>
        <fullName evidence="2">Uncharacterized protein</fullName>
    </submittedName>
</protein>
<name>A0A5M4B063_9BACT</name>
<proteinExistence type="predicted"/>